<proteinExistence type="predicted"/>
<protein>
    <submittedName>
        <fullName evidence="1">Uncharacterized protein</fullName>
    </submittedName>
</protein>
<name>A0A2P2LHM3_RHIMU</name>
<evidence type="ECO:0000313" key="1">
    <source>
        <dbReference type="EMBL" id="MBX17468.1"/>
    </source>
</evidence>
<reference evidence="1" key="1">
    <citation type="submission" date="2018-02" db="EMBL/GenBank/DDBJ databases">
        <title>Rhizophora mucronata_Transcriptome.</title>
        <authorList>
            <person name="Meera S.P."/>
            <person name="Sreeshan A."/>
            <person name="Augustine A."/>
        </authorList>
    </citation>
    <scope>NUCLEOTIDE SEQUENCE</scope>
    <source>
        <tissue evidence="1">Leaf</tissue>
    </source>
</reference>
<dbReference type="EMBL" id="GGEC01036984">
    <property type="protein sequence ID" value="MBX17468.1"/>
    <property type="molecule type" value="Transcribed_RNA"/>
</dbReference>
<accession>A0A2P2LHM3</accession>
<dbReference type="AlphaFoldDB" id="A0A2P2LHM3"/>
<organism evidence="1">
    <name type="scientific">Rhizophora mucronata</name>
    <name type="common">Asiatic mangrove</name>
    <dbReference type="NCBI Taxonomy" id="61149"/>
    <lineage>
        <taxon>Eukaryota</taxon>
        <taxon>Viridiplantae</taxon>
        <taxon>Streptophyta</taxon>
        <taxon>Embryophyta</taxon>
        <taxon>Tracheophyta</taxon>
        <taxon>Spermatophyta</taxon>
        <taxon>Magnoliopsida</taxon>
        <taxon>eudicotyledons</taxon>
        <taxon>Gunneridae</taxon>
        <taxon>Pentapetalae</taxon>
        <taxon>rosids</taxon>
        <taxon>fabids</taxon>
        <taxon>Malpighiales</taxon>
        <taxon>Rhizophoraceae</taxon>
        <taxon>Rhizophora</taxon>
    </lineage>
</organism>
<sequence length="16" mass="1855">MEKGLEGVRFAEWESS</sequence>